<evidence type="ECO:0000256" key="3">
    <source>
        <dbReference type="SAM" id="Phobius"/>
    </source>
</evidence>
<dbReference type="InterPro" id="IPR050739">
    <property type="entry name" value="MFP"/>
</dbReference>
<dbReference type="InterPro" id="IPR058624">
    <property type="entry name" value="MdtA-like_HH"/>
</dbReference>
<proteinExistence type="predicted"/>
<feature type="region of interest" description="Disordered" evidence="2">
    <location>
        <begin position="1"/>
        <end position="54"/>
    </location>
</feature>
<dbReference type="Pfam" id="PF25876">
    <property type="entry name" value="HH_MFP_RND"/>
    <property type="match status" value="1"/>
</dbReference>
<accession>A0A6A7XYE9</accession>
<dbReference type="GO" id="GO:0055085">
    <property type="term" value="P:transmembrane transport"/>
    <property type="evidence" value="ECO:0007669"/>
    <property type="project" value="InterPro"/>
</dbReference>
<organism evidence="7 8">
    <name type="scientific">Segnochrobactrum spirostomi</name>
    <dbReference type="NCBI Taxonomy" id="2608987"/>
    <lineage>
        <taxon>Bacteria</taxon>
        <taxon>Pseudomonadati</taxon>
        <taxon>Pseudomonadota</taxon>
        <taxon>Alphaproteobacteria</taxon>
        <taxon>Hyphomicrobiales</taxon>
        <taxon>Segnochrobactraceae</taxon>
        <taxon>Segnochrobactrum</taxon>
    </lineage>
</organism>
<feature type="compositionally biased region" description="Pro residues" evidence="2">
    <location>
        <begin position="38"/>
        <end position="51"/>
    </location>
</feature>
<dbReference type="EMBL" id="VWNA01000001">
    <property type="protein sequence ID" value="MQT11730.1"/>
    <property type="molecule type" value="Genomic_DNA"/>
</dbReference>
<evidence type="ECO:0000259" key="4">
    <source>
        <dbReference type="Pfam" id="PF25876"/>
    </source>
</evidence>
<keyword evidence="3" id="KW-1133">Transmembrane helix</keyword>
<keyword evidence="3" id="KW-0812">Transmembrane</keyword>
<keyword evidence="8" id="KW-1185">Reference proteome</keyword>
<dbReference type="Gene3D" id="1.10.287.470">
    <property type="entry name" value="Helix hairpin bin"/>
    <property type="match status" value="2"/>
</dbReference>
<feature type="domain" description="Multidrug resistance protein MdtA-like alpha-helical hairpin" evidence="4">
    <location>
        <begin position="182"/>
        <end position="246"/>
    </location>
</feature>
<evidence type="ECO:0000313" key="8">
    <source>
        <dbReference type="Proteomes" id="UP000332515"/>
    </source>
</evidence>
<dbReference type="InterPro" id="IPR058625">
    <property type="entry name" value="MdtA-like_BSH"/>
</dbReference>
<dbReference type="PANTHER" id="PTHR30386:SF24">
    <property type="entry name" value="MULTIDRUG RESISTANCE EFFLUX PUMP"/>
    <property type="match status" value="1"/>
</dbReference>
<dbReference type="Pfam" id="PF25963">
    <property type="entry name" value="Beta-barrel_AAEA"/>
    <property type="match status" value="1"/>
</dbReference>
<dbReference type="Pfam" id="PF25917">
    <property type="entry name" value="BSH_RND"/>
    <property type="match status" value="1"/>
</dbReference>
<evidence type="ECO:0000256" key="2">
    <source>
        <dbReference type="SAM" id="MobiDB-lite"/>
    </source>
</evidence>
<dbReference type="Gene3D" id="2.40.50.100">
    <property type="match status" value="1"/>
</dbReference>
<protein>
    <submittedName>
        <fullName evidence="7">HlyD family secretion protein</fullName>
    </submittedName>
</protein>
<sequence length="427" mass="43993">MSEAPQDALRAADLTREEPSSEPPAARGHGDARRGPAPAGPAQPSPAPATPAPAAGAAAANAAAPTKSKSKARKILGVIVLLGLGGAGWWGYNYWTVGRFHVETDDAYVQADITHLSAKVSGYVSALPVEENTPVKAGDLIAKIDDADYKVALDSAKAKVDSARATIARIGSQINAQEALIDQAKAQVESADAELTRATNDFNRAQTLMKGPAGMQKTLDDATTDLSKAKAALLSAKAQVASAQGQRDVMVAQKLEAERQLASDETAVRQAELDLGHTEIRAPVDGVFGNKAINLGGYVQPGTRIGALVPSGAYYVEANFKETQLGAIKPGLQATVSVDALDGNALHGTVRSISPGSGATFSLLPPDNATGNFTKITQRVPVRIAITPSDETNAMLRPGLSVIVTVDTREGGPGAANAAPAPAKPTP</sequence>
<gene>
    <name evidence="7" type="ORF">F0357_03380</name>
</gene>
<evidence type="ECO:0000313" key="7">
    <source>
        <dbReference type="EMBL" id="MQT11730.1"/>
    </source>
</evidence>
<dbReference type="Gene3D" id="2.40.30.170">
    <property type="match status" value="1"/>
</dbReference>
<feature type="coiled-coil region" evidence="1">
    <location>
        <begin position="167"/>
        <end position="274"/>
    </location>
</feature>
<dbReference type="InterPro" id="IPR058634">
    <property type="entry name" value="AaeA-lik-b-barrel"/>
</dbReference>
<name>A0A6A7XYE9_9HYPH</name>
<evidence type="ECO:0000259" key="5">
    <source>
        <dbReference type="Pfam" id="PF25917"/>
    </source>
</evidence>
<reference evidence="7 8" key="1">
    <citation type="submission" date="2019-09" db="EMBL/GenBank/DDBJ databases">
        <title>Segnochrobactrum spirostomi gen. nov., sp. nov., isolated from the ciliate Spirostomum cf. yagiui and description of a novel family, Segnochrobactraceae fam. nov. within the order Rhizobiales of the class Alphaproteobacteria.</title>
        <authorList>
            <person name="Akter S."/>
            <person name="Shazib S.U.A."/>
            <person name="Shin M.K."/>
        </authorList>
    </citation>
    <scope>NUCLEOTIDE SEQUENCE [LARGE SCALE GENOMIC DNA]</scope>
    <source>
        <strain evidence="7 8">Sp-1</strain>
    </source>
</reference>
<feature type="domain" description="p-hydroxybenzoic acid efflux pump subunit AaeA-like beta-barrel" evidence="6">
    <location>
        <begin position="314"/>
        <end position="406"/>
    </location>
</feature>
<dbReference type="AlphaFoldDB" id="A0A6A7XYE9"/>
<keyword evidence="3" id="KW-0472">Membrane</keyword>
<dbReference type="PANTHER" id="PTHR30386">
    <property type="entry name" value="MEMBRANE FUSION SUBUNIT OF EMRAB-TOLC MULTIDRUG EFFLUX PUMP"/>
    <property type="match status" value="1"/>
</dbReference>
<feature type="transmembrane region" description="Helical" evidence="3">
    <location>
        <begin position="75"/>
        <end position="92"/>
    </location>
</feature>
<dbReference type="SUPFAM" id="SSF111369">
    <property type="entry name" value="HlyD-like secretion proteins"/>
    <property type="match status" value="3"/>
</dbReference>
<dbReference type="Proteomes" id="UP000332515">
    <property type="component" value="Unassembled WGS sequence"/>
</dbReference>
<keyword evidence="1" id="KW-0175">Coiled coil</keyword>
<feature type="domain" description="Multidrug resistance protein MdtA-like barrel-sandwich hybrid" evidence="5">
    <location>
        <begin position="116"/>
        <end position="308"/>
    </location>
</feature>
<evidence type="ECO:0000256" key="1">
    <source>
        <dbReference type="SAM" id="Coils"/>
    </source>
</evidence>
<evidence type="ECO:0000259" key="6">
    <source>
        <dbReference type="Pfam" id="PF25963"/>
    </source>
</evidence>
<comment type="caution">
    <text evidence="7">The sequence shown here is derived from an EMBL/GenBank/DDBJ whole genome shotgun (WGS) entry which is preliminary data.</text>
</comment>